<evidence type="ECO:0000256" key="7">
    <source>
        <dbReference type="ARBA" id="ARBA00022997"/>
    </source>
</evidence>
<dbReference type="PANTHER" id="PTHR43808:SF31">
    <property type="entry name" value="N-ACETYL-L-CITRULLINE DEACETYLASE"/>
    <property type="match status" value="1"/>
</dbReference>
<keyword evidence="6" id="KW-0862">Zinc</keyword>
<dbReference type="RefSeq" id="WP_272403960.1">
    <property type="nucleotide sequence ID" value="NZ_JAJHZN010000017.1"/>
</dbReference>
<dbReference type="Pfam" id="PF01546">
    <property type="entry name" value="Peptidase_M20"/>
    <property type="match status" value="1"/>
</dbReference>
<comment type="similarity">
    <text evidence="2">Belongs to the peptidase M20A family.</text>
</comment>
<keyword evidence="8" id="KW-0482">Metalloprotease</keyword>
<dbReference type="Gene3D" id="3.30.70.360">
    <property type="match status" value="2"/>
</dbReference>
<keyword evidence="7 9" id="KW-0224">Dipeptidase</keyword>
<gene>
    <name evidence="9" type="ORF">LNO71_01490</name>
</gene>
<evidence type="ECO:0000256" key="2">
    <source>
        <dbReference type="ARBA" id="ARBA00006247"/>
    </source>
</evidence>
<dbReference type="InterPro" id="IPR002933">
    <property type="entry name" value="Peptidase_M20"/>
</dbReference>
<keyword evidence="4" id="KW-0479">Metal-binding</keyword>
<dbReference type="GO" id="GO:0006526">
    <property type="term" value="P:L-arginine biosynthetic process"/>
    <property type="evidence" value="ECO:0007669"/>
    <property type="project" value="TreeGrafter"/>
</dbReference>
<evidence type="ECO:0000313" key="10">
    <source>
        <dbReference type="Proteomes" id="UP001216384"/>
    </source>
</evidence>
<dbReference type="InterPro" id="IPR036264">
    <property type="entry name" value="Bact_exopeptidase_dim_dom"/>
</dbReference>
<comment type="cofactor">
    <cofactor evidence="1">
        <name>Zn(2+)</name>
        <dbReference type="ChEBI" id="CHEBI:29105"/>
    </cofactor>
</comment>
<dbReference type="EMBL" id="JAJHZP010000013">
    <property type="protein sequence ID" value="MDC4183317.1"/>
    <property type="molecule type" value="Genomic_DNA"/>
</dbReference>
<organism evidence="9 10">
    <name type="scientific">Mycoplasma bradburyae</name>
    <dbReference type="NCBI Taxonomy" id="2963128"/>
    <lineage>
        <taxon>Bacteria</taxon>
        <taxon>Bacillati</taxon>
        <taxon>Mycoplasmatota</taxon>
        <taxon>Mollicutes</taxon>
        <taxon>Mycoplasmataceae</taxon>
        <taxon>Mycoplasma</taxon>
    </lineage>
</organism>
<evidence type="ECO:0000256" key="3">
    <source>
        <dbReference type="ARBA" id="ARBA00022670"/>
    </source>
</evidence>
<dbReference type="Gene3D" id="3.40.630.10">
    <property type="entry name" value="Zn peptidases"/>
    <property type="match status" value="1"/>
</dbReference>
<dbReference type="InterPro" id="IPR010964">
    <property type="entry name" value="M20A_pepV-rel"/>
</dbReference>
<dbReference type="GO" id="GO:0006508">
    <property type="term" value="P:proteolysis"/>
    <property type="evidence" value="ECO:0007669"/>
    <property type="project" value="UniProtKB-KW"/>
</dbReference>
<evidence type="ECO:0000256" key="4">
    <source>
        <dbReference type="ARBA" id="ARBA00022723"/>
    </source>
</evidence>
<keyword evidence="3" id="KW-0645">Protease</keyword>
<comment type="caution">
    <text evidence="9">The sequence shown here is derived from an EMBL/GenBank/DDBJ whole genome shotgun (WGS) entry which is preliminary data.</text>
</comment>
<dbReference type="GO" id="GO:0008237">
    <property type="term" value="F:metallopeptidase activity"/>
    <property type="evidence" value="ECO:0007669"/>
    <property type="project" value="UniProtKB-KW"/>
</dbReference>
<dbReference type="GO" id="GO:0016805">
    <property type="term" value="F:dipeptidase activity"/>
    <property type="evidence" value="ECO:0007669"/>
    <property type="project" value="UniProtKB-KW"/>
</dbReference>
<accession>A0AAW6HNA7</accession>
<keyword evidence="5 9" id="KW-0378">Hydrolase</keyword>
<dbReference type="InterPro" id="IPR050072">
    <property type="entry name" value="Peptidase_M20A"/>
</dbReference>
<dbReference type="GO" id="GO:0008270">
    <property type="term" value="F:zinc ion binding"/>
    <property type="evidence" value="ECO:0007669"/>
    <property type="project" value="InterPro"/>
</dbReference>
<sequence>MFKKYPLTDKELNLIIEDIKNLCAIPSVSFKSNDPKLPYGKDLDDALNYVLNLAKSFDFRIYKDQNNRYGYCEIGNGSKLFGIMCHLDVVSEGLVEQWNTSAFEPIIKNNSIIARGTLDDKGPSIISLYVMKYLLDHNLIDPNWTIRIIFGLSEETDMDSMKHYIKEHGQFDFGFTPDGQWPVISTEKLIYDFSLIFNSENKLIINGGSVINQIADYCKISTSDNKKLMDYQDNHNKQLLNDGVEYIGVASHGSQPNKGINAIVNALKSYGKVFDDNQDLIKYINDNYFDNHYALNTALKGFNDFSGEVTANIGTIFTKDDMIYVNTNLRVPVTYTTDDVKNGIINYLKENKINAKFELIDTKPAKNFDLNSPLLKLMLDCYEFTTNKKDPQPKIIGGGTYAKLVDNCVAFGPAEDSVLMHAPNECITFDEIKVCYEVYINAIINLIKTLNQN</sequence>
<evidence type="ECO:0000256" key="8">
    <source>
        <dbReference type="ARBA" id="ARBA00023049"/>
    </source>
</evidence>
<evidence type="ECO:0000256" key="6">
    <source>
        <dbReference type="ARBA" id="ARBA00022833"/>
    </source>
</evidence>
<dbReference type="SUPFAM" id="SSF53187">
    <property type="entry name" value="Zn-dependent exopeptidases"/>
    <property type="match status" value="1"/>
</dbReference>
<name>A0AAW6HNA7_9MOLU</name>
<evidence type="ECO:0000256" key="5">
    <source>
        <dbReference type="ARBA" id="ARBA00022801"/>
    </source>
</evidence>
<dbReference type="SUPFAM" id="SSF55031">
    <property type="entry name" value="Bacterial exopeptidase dimerisation domain"/>
    <property type="match status" value="1"/>
</dbReference>
<protein>
    <submittedName>
        <fullName evidence="9">Sapep family Mn(2+)-dependent dipeptidase</fullName>
        <ecNumber evidence="9">3.4.13.-</ecNumber>
    </submittedName>
</protein>
<evidence type="ECO:0000256" key="1">
    <source>
        <dbReference type="ARBA" id="ARBA00001947"/>
    </source>
</evidence>
<reference evidence="9" key="1">
    <citation type="submission" date="2021-11" db="EMBL/GenBank/DDBJ databases">
        <title>Description of Mycoplasma bradburyaesp. nov.from sea birds: a tribute to a great mycoplasmologist.</title>
        <authorList>
            <person name="Ramirez A.S."/>
            <person name="Poveda C."/>
            <person name="Suarez-Perez A."/>
            <person name="Rosales R.S."/>
            <person name="Dijkman R."/>
            <person name="Feberwee A."/>
            <person name="Spergser J."/>
            <person name="Szostak M.P."/>
            <person name="Ressel L."/>
            <person name="Calabuig P."/>
            <person name="Catania S."/>
            <person name="Gobbo F."/>
            <person name="Timofte D."/>
            <person name="Poveda J.B."/>
        </authorList>
    </citation>
    <scope>NUCLEOTIDE SEQUENCE</scope>
    <source>
        <strain evidence="9">T264</strain>
    </source>
</reference>
<dbReference type="PANTHER" id="PTHR43808">
    <property type="entry name" value="ACETYLORNITHINE DEACETYLASE"/>
    <property type="match status" value="1"/>
</dbReference>
<dbReference type="Proteomes" id="UP001216384">
    <property type="component" value="Unassembled WGS sequence"/>
</dbReference>
<proteinExistence type="inferred from homology"/>
<dbReference type="EC" id="3.4.13.-" evidence="9"/>
<evidence type="ECO:0000313" key="9">
    <source>
        <dbReference type="EMBL" id="MDC4183317.1"/>
    </source>
</evidence>
<dbReference type="GO" id="GO:0008777">
    <property type="term" value="F:acetylornithine deacetylase activity"/>
    <property type="evidence" value="ECO:0007669"/>
    <property type="project" value="TreeGrafter"/>
</dbReference>
<dbReference type="NCBIfam" id="TIGR01887">
    <property type="entry name" value="dipeptidaselike"/>
    <property type="match status" value="1"/>
</dbReference>
<dbReference type="AlphaFoldDB" id="A0AAW6HNA7"/>